<feature type="transmembrane region" description="Helical" evidence="14">
    <location>
        <begin position="201"/>
        <end position="220"/>
    </location>
</feature>
<dbReference type="Pfam" id="PF00520">
    <property type="entry name" value="Ion_trans"/>
    <property type="match status" value="1"/>
</dbReference>
<evidence type="ECO:0000256" key="5">
    <source>
        <dbReference type="ARBA" id="ARBA00022692"/>
    </source>
</evidence>
<keyword evidence="17" id="KW-1185">Reference proteome</keyword>
<evidence type="ECO:0000256" key="11">
    <source>
        <dbReference type="ARBA" id="ARBA00023303"/>
    </source>
</evidence>
<evidence type="ECO:0000256" key="8">
    <source>
        <dbReference type="ARBA" id="ARBA00022989"/>
    </source>
</evidence>
<keyword evidence="7" id="KW-0630">Potassium</keyword>
<evidence type="ECO:0000256" key="4">
    <source>
        <dbReference type="ARBA" id="ARBA00022538"/>
    </source>
</evidence>
<dbReference type="InterPro" id="IPR027359">
    <property type="entry name" value="Volt_channel_dom_sf"/>
</dbReference>
<evidence type="ECO:0000256" key="1">
    <source>
        <dbReference type="ARBA" id="ARBA00004651"/>
    </source>
</evidence>
<feature type="compositionally biased region" description="Pro residues" evidence="13">
    <location>
        <begin position="341"/>
        <end position="357"/>
    </location>
</feature>
<dbReference type="FunFam" id="1.10.287.70:FF:000016">
    <property type="entry name" value="Putative potassium voltage-gated channel subfamily KQT member 2"/>
    <property type="match status" value="1"/>
</dbReference>
<keyword evidence="9" id="KW-0406">Ion transport</keyword>
<evidence type="ECO:0000256" key="14">
    <source>
        <dbReference type="SAM" id="Phobius"/>
    </source>
</evidence>
<evidence type="ECO:0000256" key="10">
    <source>
        <dbReference type="ARBA" id="ARBA00023136"/>
    </source>
</evidence>
<dbReference type="Gene3D" id="1.10.287.70">
    <property type="match status" value="1"/>
</dbReference>
<dbReference type="PANTHER" id="PTHR47735:SF8">
    <property type="entry name" value="POTASSIUM VOLTAGE-GATED CHANNEL SUBFAMILY KQT MEMBER 5"/>
    <property type="match status" value="1"/>
</dbReference>
<reference evidence="16" key="3">
    <citation type="submission" date="2025-09" db="UniProtKB">
        <authorList>
            <consortium name="Ensembl"/>
        </authorList>
    </citation>
    <scope>IDENTIFICATION</scope>
</reference>
<dbReference type="SUPFAM" id="SSF81324">
    <property type="entry name" value="Voltage-gated potassium channels"/>
    <property type="match status" value="1"/>
</dbReference>
<evidence type="ECO:0000313" key="16">
    <source>
        <dbReference type="Ensembl" id="ENSGWIP00000024630.1"/>
    </source>
</evidence>
<feature type="region of interest" description="Disordered" evidence="13">
    <location>
        <begin position="337"/>
        <end position="357"/>
    </location>
</feature>
<dbReference type="InterPro" id="IPR003937">
    <property type="entry name" value="K_chnl_volt-dep_KCNQ"/>
</dbReference>
<evidence type="ECO:0000313" key="17">
    <source>
        <dbReference type="Proteomes" id="UP000694680"/>
    </source>
</evidence>
<feature type="domain" description="Ion transport" evidence="15">
    <location>
        <begin position="89"/>
        <end position="288"/>
    </location>
</feature>
<accession>A0A8C5EU18</accession>
<keyword evidence="2" id="KW-0813">Transport</keyword>
<keyword evidence="3" id="KW-1003">Cell membrane</keyword>
<keyword evidence="11" id="KW-0407">Ion channel</keyword>
<evidence type="ECO:0000256" key="7">
    <source>
        <dbReference type="ARBA" id="ARBA00022958"/>
    </source>
</evidence>
<keyword evidence="6" id="KW-0851">Voltage-gated channel</keyword>
<keyword evidence="10 14" id="KW-0472">Membrane</keyword>
<evidence type="ECO:0000259" key="15">
    <source>
        <dbReference type="Pfam" id="PF00520"/>
    </source>
</evidence>
<keyword evidence="4" id="KW-0633">Potassium transport</keyword>
<dbReference type="PRINTS" id="PR01459">
    <property type="entry name" value="KCNQCHANNEL"/>
</dbReference>
<comment type="catalytic activity">
    <reaction evidence="12">
        <text>K(+)(in) = K(+)(out)</text>
        <dbReference type="Rhea" id="RHEA:29463"/>
        <dbReference type="ChEBI" id="CHEBI:29103"/>
    </reaction>
</comment>
<feature type="region of interest" description="Disordered" evidence="13">
    <location>
        <begin position="29"/>
        <end position="52"/>
    </location>
</feature>
<feature type="transmembrane region" description="Helical" evidence="14">
    <location>
        <begin position="227"/>
        <end position="246"/>
    </location>
</feature>
<reference evidence="16" key="2">
    <citation type="submission" date="2025-08" db="UniProtKB">
        <authorList>
            <consortium name="Ensembl"/>
        </authorList>
    </citation>
    <scope>IDENTIFICATION</scope>
</reference>
<gene>
    <name evidence="16" type="primary">kcnq5a</name>
</gene>
<name>A0A8C5EU18_GOUWI</name>
<evidence type="ECO:0000256" key="13">
    <source>
        <dbReference type="SAM" id="MobiDB-lite"/>
    </source>
</evidence>
<proteinExistence type="predicted"/>
<dbReference type="Ensembl" id="ENSGWIT00000026941.1">
    <property type="protein sequence ID" value="ENSGWIP00000024630.1"/>
    <property type="gene ID" value="ENSGWIG00000013034.1"/>
</dbReference>
<dbReference type="GO" id="GO:0005249">
    <property type="term" value="F:voltage-gated potassium channel activity"/>
    <property type="evidence" value="ECO:0007669"/>
    <property type="project" value="InterPro"/>
</dbReference>
<dbReference type="AlphaFoldDB" id="A0A8C5EU18"/>
<organism evidence="16 17">
    <name type="scientific">Gouania willdenowi</name>
    <name type="common">Blunt-snouted clingfish</name>
    <name type="synonym">Lepadogaster willdenowi</name>
    <dbReference type="NCBI Taxonomy" id="441366"/>
    <lineage>
        <taxon>Eukaryota</taxon>
        <taxon>Metazoa</taxon>
        <taxon>Chordata</taxon>
        <taxon>Craniata</taxon>
        <taxon>Vertebrata</taxon>
        <taxon>Euteleostomi</taxon>
        <taxon>Actinopterygii</taxon>
        <taxon>Neopterygii</taxon>
        <taxon>Teleostei</taxon>
        <taxon>Neoteleostei</taxon>
        <taxon>Acanthomorphata</taxon>
        <taxon>Ovalentaria</taxon>
        <taxon>Blenniimorphae</taxon>
        <taxon>Blenniiformes</taxon>
        <taxon>Gobiesocoidei</taxon>
        <taxon>Gobiesocidae</taxon>
        <taxon>Gobiesocinae</taxon>
        <taxon>Gouania</taxon>
    </lineage>
</organism>
<dbReference type="Gene3D" id="1.20.120.350">
    <property type="entry name" value="Voltage-gated potassium channels. Chain C"/>
    <property type="match status" value="1"/>
</dbReference>
<dbReference type="GO" id="GO:0008076">
    <property type="term" value="C:voltage-gated potassium channel complex"/>
    <property type="evidence" value="ECO:0007669"/>
    <property type="project" value="TreeGrafter"/>
</dbReference>
<dbReference type="PRINTS" id="PR00169">
    <property type="entry name" value="KCHANNEL"/>
</dbReference>
<evidence type="ECO:0000256" key="9">
    <source>
        <dbReference type="ARBA" id="ARBA00023065"/>
    </source>
</evidence>
<comment type="subcellular location">
    <subcellularLocation>
        <location evidence="1">Cell membrane</location>
        <topology evidence="1">Multi-pass membrane protein</topology>
    </subcellularLocation>
</comment>
<evidence type="ECO:0000256" key="6">
    <source>
        <dbReference type="ARBA" id="ARBA00022882"/>
    </source>
</evidence>
<dbReference type="InterPro" id="IPR005821">
    <property type="entry name" value="Ion_trans_dom"/>
</dbReference>
<keyword evidence="8 14" id="KW-1133">Transmembrane helix</keyword>
<dbReference type="Proteomes" id="UP000694680">
    <property type="component" value="Chromosome 15"/>
</dbReference>
<feature type="transmembrane region" description="Helical" evidence="14">
    <location>
        <begin position="91"/>
        <end position="113"/>
    </location>
</feature>
<keyword evidence="5 14" id="KW-0812">Transmembrane</keyword>
<dbReference type="Gene3D" id="6.10.140.1910">
    <property type="match status" value="1"/>
</dbReference>
<sequence length="357" mass="39500">MVPLLLNLTVLQSVSEPLKSFTFTKAGGSASLDPPSTGHRAHEHPLKDVESGRGAMNSAGLPSGAGAVDRKQGARLSLLGKPLTYSAQSGLLRYAEFVMIVVFGLEYIIRIWSAGCCCRYRGWQGRLRFARKPFCIIDIIVLIASVAVVSAGSQGNIFATSALRSLRFLQILRMVRMDRRGGTWKLLGSVVYAHSKELVTAWYIGFLVLIFSSFLVYLVEKEFNKEFATYADALWWGTITLTTIGYGDMTPQTWTGRLLSACFALLGISFFALPAGILGSGFALKVQEQHRQKHFEKRRNPAASLIQAAWRLYSTDGARPYLRATWHHYQSSLSPLRHVSPPSPHHPPLPHPPTITN</sequence>
<protein>
    <submittedName>
        <fullName evidence="16">Potassium voltage-gated channel subfamily KQT member 5-like</fullName>
    </submittedName>
</protein>
<evidence type="ECO:0000256" key="2">
    <source>
        <dbReference type="ARBA" id="ARBA00022448"/>
    </source>
</evidence>
<feature type="transmembrane region" description="Helical" evidence="14">
    <location>
        <begin position="258"/>
        <end position="284"/>
    </location>
</feature>
<evidence type="ECO:0000256" key="3">
    <source>
        <dbReference type="ARBA" id="ARBA00022475"/>
    </source>
</evidence>
<reference evidence="16" key="1">
    <citation type="submission" date="2020-06" db="EMBL/GenBank/DDBJ databases">
        <authorList>
            <consortium name="Wellcome Sanger Institute Data Sharing"/>
        </authorList>
    </citation>
    <scope>NUCLEOTIDE SEQUENCE [LARGE SCALE GENOMIC DNA]</scope>
</reference>
<feature type="transmembrane region" description="Helical" evidence="14">
    <location>
        <begin position="134"/>
        <end position="153"/>
    </location>
</feature>
<evidence type="ECO:0000256" key="12">
    <source>
        <dbReference type="ARBA" id="ARBA00034430"/>
    </source>
</evidence>
<dbReference type="PANTHER" id="PTHR47735">
    <property type="entry name" value="POTASSIUM VOLTAGE-GATED CHANNEL SUBFAMILY KQT MEMBER 4"/>
    <property type="match status" value="1"/>
</dbReference>